<dbReference type="Pfam" id="PF09084">
    <property type="entry name" value="NMT1"/>
    <property type="match status" value="1"/>
</dbReference>
<dbReference type="SMART" id="SM00388">
    <property type="entry name" value="HisKA"/>
    <property type="match status" value="1"/>
</dbReference>
<comment type="caution">
    <text evidence="9">The sequence shown here is derived from an EMBL/GenBank/DDBJ whole genome shotgun (WGS) entry which is preliminary data.</text>
</comment>
<keyword evidence="6" id="KW-1133">Transmembrane helix</keyword>
<reference evidence="10" key="1">
    <citation type="journal article" date="2017" name="Genome Announc.">
        <title>Draft Genome Sequence of Terrimicrobium sacchariphilum NM-5T, a Facultative Anaerobic Soil Bacterium of the Class Spartobacteria.</title>
        <authorList>
            <person name="Qiu Y.L."/>
            <person name="Tourlousse D.M."/>
            <person name="Matsuura N."/>
            <person name="Ohashi A."/>
            <person name="Sekiguchi Y."/>
        </authorList>
    </citation>
    <scope>NUCLEOTIDE SEQUENCE [LARGE SCALE GENOMIC DNA]</scope>
    <source>
        <strain evidence="10">NM-5</strain>
    </source>
</reference>
<evidence type="ECO:0000256" key="4">
    <source>
        <dbReference type="ARBA" id="ARBA00022679"/>
    </source>
</evidence>
<organism evidence="9 10">
    <name type="scientific">Terrimicrobium sacchariphilum</name>
    <dbReference type="NCBI Taxonomy" id="690879"/>
    <lineage>
        <taxon>Bacteria</taxon>
        <taxon>Pseudomonadati</taxon>
        <taxon>Verrucomicrobiota</taxon>
        <taxon>Terrimicrobiia</taxon>
        <taxon>Terrimicrobiales</taxon>
        <taxon>Terrimicrobiaceae</taxon>
        <taxon>Terrimicrobium</taxon>
    </lineage>
</organism>
<keyword evidence="10" id="KW-1185">Reference proteome</keyword>
<dbReference type="FunFam" id="3.30.565.10:FF:000010">
    <property type="entry name" value="Sensor histidine kinase RcsC"/>
    <property type="match status" value="1"/>
</dbReference>
<dbReference type="GO" id="GO:0005886">
    <property type="term" value="C:plasma membrane"/>
    <property type="evidence" value="ECO:0007669"/>
    <property type="project" value="TreeGrafter"/>
</dbReference>
<accession>A0A146G4V2</accession>
<dbReference type="SUPFAM" id="SSF47384">
    <property type="entry name" value="Homodimeric domain of signal transducing histidine kinase"/>
    <property type="match status" value="1"/>
</dbReference>
<evidence type="ECO:0000313" key="10">
    <source>
        <dbReference type="Proteomes" id="UP000076023"/>
    </source>
</evidence>
<dbReference type="GO" id="GO:0000155">
    <property type="term" value="F:phosphorelay sensor kinase activity"/>
    <property type="evidence" value="ECO:0007669"/>
    <property type="project" value="InterPro"/>
</dbReference>
<proteinExistence type="predicted"/>
<dbReference type="InterPro" id="IPR036890">
    <property type="entry name" value="HATPase_C_sf"/>
</dbReference>
<feature type="signal peptide" evidence="7">
    <location>
        <begin position="1"/>
        <end position="20"/>
    </location>
</feature>
<dbReference type="PANTHER" id="PTHR43047">
    <property type="entry name" value="TWO-COMPONENT HISTIDINE PROTEIN KINASE"/>
    <property type="match status" value="1"/>
</dbReference>
<evidence type="ECO:0000256" key="7">
    <source>
        <dbReference type="SAM" id="SignalP"/>
    </source>
</evidence>
<evidence type="ECO:0000256" key="3">
    <source>
        <dbReference type="ARBA" id="ARBA00022553"/>
    </source>
</evidence>
<evidence type="ECO:0000256" key="1">
    <source>
        <dbReference type="ARBA" id="ARBA00000085"/>
    </source>
</evidence>
<dbReference type="AlphaFoldDB" id="A0A146G4V2"/>
<sequence length="603" mass="66330">MRIGVLTILAAVAASPSVHALDHVVLQLKWRHQFQFAGYYAAVTQGYYREAGFDVELREAGPETDTVEEVLSGRAQYGVGTSDLVLARSQGKPVVVLAVIYQHSPFVLLTPARSGIEDVQSLADKPIMMENGAAELLAFFRNEGVDPARLKILPHSFDEHDLLNGHAVAMSAYSTDEPYKLKAEGVPYLTFSPRTAGIDFYGDNLFTSESELRDHPERVRAFLDASVRGWVYAMKHQEEIVNYILANYPRGKSRDHLLFEAAETARLLHPELIEIGYVNPGRWQSIAETYADLGMMPHHQRLDGFVYERDPRIDWRRYAWPIGIVGALALAGGGWALVATRMNRVLHREVGTRRQAEADATRASEAKTRFLAVLAHEVRSPLSGIISSLHLWRQEKDPATREEVAAIAQTSAHTLLQTVDEILHHSEIESGAEIAIQLRPVAVRDFLGEIITHFRASATLKSLDLGLEIDPAVPDTLALDPLRLRQILSNLITNALKFTDEGFVRLHASLEPAAASGDRQLILEVVDSGPGLTPAQIERIFTPYTQADQTIAHRYGGTGLGLSISSDLARRLGGDISVESDGRTGTTFTVRLPVPQGNTAAAG</sequence>
<evidence type="ECO:0000256" key="6">
    <source>
        <dbReference type="SAM" id="Phobius"/>
    </source>
</evidence>
<keyword evidence="6" id="KW-0472">Membrane</keyword>
<dbReference type="Pfam" id="PF02518">
    <property type="entry name" value="HATPase_c"/>
    <property type="match status" value="1"/>
</dbReference>
<dbReference type="InParanoid" id="A0A146G4V2"/>
<name>A0A146G4V2_TERSA</name>
<keyword evidence="3" id="KW-0597">Phosphoprotein</keyword>
<keyword evidence="7" id="KW-0732">Signal</keyword>
<keyword evidence="4" id="KW-0808">Transferase</keyword>
<dbReference type="STRING" id="690879.TSACC_2840"/>
<dbReference type="InterPro" id="IPR004358">
    <property type="entry name" value="Sig_transdc_His_kin-like_C"/>
</dbReference>
<dbReference type="InterPro" id="IPR005467">
    <property type="entry name" value="His_kinase_dom"/>
</dbReference>
<dbReference type="InterPro" id="IPR036097">
    <property type="entry name" value="HisK_dim/P_sf"/>
</dbReference>
<evidence type="ECO:0000259" key="8">
    <source>
        <dbReference type="PROSITE" id="PS50109"/>
    </source>
</evidence>
<dbReference type="GO" id="GO:0009927">
    <property type="term" value="F:histidine phosphotransfer kinase activity"/>
    <property type="evidence" value="ECO:0007669"/>
    <property type="project" value="TreeGrafter"/>
</dbReference>
<gene>
    <name evidence="9" type="ORF">TSACC_2840</name>
</gene>
<keyword evidence="6" id="KW-0812">Transmembrane</keyword>
<dbReference type="Gene3D" id="3.30.565.10">
    <property type="entry name" value="Histidine kinase-like ATPase, C-terminal domain"/>
    <property type="match status" value="1"/>
</dbReference>
<dbReference type="SUPFAM" id="SSF55874">
    <property type="entry name" value="ATPase domain of HSP90 chaperone/DNA topoisomerase II/histidine kinase"/>
    <property type="match status" value="1"/>
</dbReference>
<dbReference type="PRINTS" id="PR00344">
    <property type="entry name" value="BCTRLSENSOR"/>
</dbReference>
<dbReference type="EMBL" id="BDCO01000002">
    <property type="protein sequence ID" value="GAT32442.1"/>
    <property type="molecule type" value="Genomic_DNA"/>
</dbReference>
<dbReference type="SUPFAM" id="SSF53850">
    <property type="entry name" value="Periplasmic binding protein-like II"/>
    <property type="match status" value="1"/>
</dbReference>
<dbReference type="EC" id="2.7.13.3" evidence="2"/>
<keyword evidence="5 9" id="KW-0418">Kinase</keyword>
<evidence type="ECO:0000256" key="2">
    <source>
        <dbReference type="ARBA" id="ARBA00012438"/>
    </source>
</evidence>
<dbReference type="InterPro" id="IPR003594">
    <property type="entry name" value="HATPase_dom"/>
</dbReference>
<dbReference type="PANTHER" id="PTHR43047:SF2">
    <property type="entry name" value="HISTIDINE KINASE M7"/>
    <property type="match status" value="1"/>
</dbReference>
<dbReference type="InterPro" id="IPR003661">
    <property type="entry name" value="HisK_dim/P_dom"/>
</dbReference>
<evidence type="ECO:0000256" key="5">
    <source>
        <dbReference type="ARBA" id="ARBA00022777"/>
    </source>
</evidence>
<comment type="catalytic activity">
    <reaction evidence="1">
        <text>ATP + protein L-histidine = ADP + protein N-phospho-L-histidine.</text>
        <dbReference type="EC" id="2.7.13.3"/>
    </reaction>
</comment>
<feature type="chain" id="PRO_5007524428" description="histidine kinase" evidence="7">
    <location>
        <begin position="21"/>
        <end position="603"/>
    </location>
</feature>
<dbReference type="RefSeq" id="WP_237763901.1">
    <property type="nucleotide sequence ID" value="NZ_BDCO01000002.1"/>
</dbReference>
<dbReference type="Proteomes" id="UP000076023">
    <property type="component" value="Unassembled WGS sequence"/>
</dbReference>
<dbReference type="SMART" id="SM00387">
    <property type="entry name" value="HATPase_c"/>
    <property type="match status" value="1"/>
</dbReference>
<evidence type="ECO:0000313" key="9">
    <source>
        <dbReference type="EMBL" id="GAT32442.1"/>
    </source>
</evidence>
<dbReference type="InterPro" id="IPR015168">
    <property type="entry name" value="SsuA/THI5"/>
</dbReference>
<dbReference type="Gene3D" id="3.40.190.10">
    <property type="entry name" value="Periplasmic binding protein-like II"/>
    <property type="match status" value="2"/>
</dbReference>
<dbReference type="Gene3D" id="1.10.287.130">
    <property type="match status" value="1"/>
</dbReference>
<dbReference type="Pfam" id="PF00512">
    <property type="entry name" value="HisKA"/>
    <property type="match status" value="1"/>
</dbReference>
<feature type="transmembrane region" description="Helical" evidence="6">
    <location>
        <begin position="318"/>
        <end position="338"/>
    </location>
</feature>
<dbReference type="CDD" id="cd16922">
    <property type="entry name" value="HATPase_EvgS-ArcB-TorS-like"/>
    <property type="match status" value="1"/>
</dbReference>
<protein>
    <recommendedName>
        <fullName evidence="2">histidine kinase</fullName>
        <ecNumber evidence="2">2.7.13.3</ecNumber>
    </recommendedName>
</protein>
<feature type="domain" description="Histidine kinase" evidence="8">
    <location>
        <begin position="373"/>
        <end position="596"/>
    </location>
</feature>
<dbReference type="PROSITE" id="PS50109">
    <property type="entry name" value="HIS_KIN"/>
    <property type="match status" value="1"/>
</dbReference>
<dbReference type="CDD" id="cd00082">
    <property type="entry name" value="HisKA"/>
    <property type="match status" value="1"/>
</dbReference>